<sequence>MTRDEQLRRRDAALSAVKLIVSSSHQYSPPSYKQVAAALNAQQLKTTWGNEWTPQRLLRFLQRLGYSGLHGVKAELDGQVNKQG</sequence>
<reference evidence="1 2" key="1">
    <citation type="journal article" date="2018" name="Front. Microbiol.">
        <title>Genome-Based Analysis Reveals the Taxonomy and Diversity of the Family Idiomarinaceae.</title>
        <authorList>
            <person name="Liu Y."/>
            <person name="Lai Q."/>
            <person name="Shao Z."/>
        </authorList>
    </citation>
    <scope>NUCLEOTIDE SEQUENCE [LARGE SCALE GENOMIC DNA]</scope>
    <source>
        <strain evidence="1 2">GBSy1</strain>
    </source>
</reference>
<evidence type="ECO:0000313" key="1">
    <source>
        <dbReference type="EMBL" id="RUO28769.1"/>
    </source>
</evidence>
<dbReference type="Proteomes" id="UP000287410">
    <property type="component" value="Unassembled WGS sequence"/>
</dbReference>
<dbReference type="RefSeq" id="WP_126789705.1">
    <property type="nucleotide sequence ID" value="NZ_PIPN01000005.1"/>
</dbReference>
<evidence type="ECO:0008006" key="3">
    <source>
        <dbReference type="Google" id="ProtNLM"/>
    </source>
</evidence>
<organism evidence="1 2">
    <name type="scientific">Aliidiomarina sedimenti</name>
    <dbReference type="NCBI Taxonomy" id="1933879"/>
    <lineage>
        <taxon>Bacteria</taxon>
        <taxon>Pseudomonadati</taxon>
        <taxon>Pseudomonadota</taxon>
        <taxon>Gammaproteobacteria</taxon>
        <taxon>Alteromonadales</taxon>
        <taxon>Idiomarinaceae</taxon>
        <taxon>Aliidiomarina</taxon>
    </lineage>
</organism>
<proteinExistence type="predicted"/>
<gene>
    <name evidence="1" type="ORF">CWE12_10670</name>
</gene>
<keyword evidence="2" id="KW-1185">Reference proteome</keyword>
<dbReference type="EMBL" id="PIPN01000005">
    <property type="protein sequence ID" value="RUO28769.1"/>
    <property type="molecule type" value="Genomic_DNA"/>
</dbReference>
<accession>A0ABY0BWQ2</accession>
<comment type="caution">
    <text evidence="1">The sequence shown here is derived from an EMBL/GenBank/DDBJ whole genome shotgun (WGS) entry which is preliminary data.</text>
</comment>
<name>A0ABY0BWQ2_9GAMM</name>
<evidence type="ECO:0000313" key="2">
    <source>
        <dbReference type="Proteomes" id="UP000287410"/>
    </source>
</evidence>
<protein>
    <recommendedName>
        <fullName evidence="3">Recombinase domain-containing protein</fullName>
    </recommendedName>
</protein>